<gene>
    <name evidence="12" type="primary">NifS</name>
    <name evidence="12" type="ordered locus">TTE1663</name>
</gene>
<comment type="cofactor">
    <cofactor evidence="1 10">
        <name>pyridoxal 5'-phosphate</name>
        <dbReference type="ChEBI" id="CHEBI:597326"/>
    </cofactor>
</comment>
<keyword evidence="5" id="KW-0479">Metal-binding</keyword>
<keyword evidence="6" id="KW-0663">Pyridoxal phosphate</keyword>
<name>Q8R9E9_CALS4</name>
<sequence length="391" mass="42994">MQNKGMMIMEVYLDNSATTKVRKEVIDKMLEVLEEEYGNPSSLHRKGYQAEKLLKEARENVACLIGGRPEGIIFTSGGTESNNLALIGVAESLKKKGNHIISSTIEHPSILNVLKFLEESGFKVTYIEVDKKGKVNPEDVENAINDKTILISIMAVNNEIGTIEPIEEIASIAKRNGVLFHVDAVQAAGKIEIDVKKQKLDMVSLSAHKIHGPKGVGALYLSEEVRIRPIIFGGGQEKNIRSGTENMPGIVGFGVASRLAKESLEEVSQKLMGLKKRLWEGISSEIKDVHLNGPEVEEGAPHILNVSFRGVRGEVLLHALEEEGIYVSTGSACSSKKRGGSHVLKAIGLKGDLLEGAIRFSLGIFNTEEDIDYTVDILKKKVDFLRRFKRR</sequence>
<evidence type="ECO:0000256" key="6">
    <source>
        <dbReference type="ARBA" id="ARBA00022898"/>
    </source>
</evidence>
<protein>
    <recommendedName>
        <fullName evidence="3">cysteine desulfurase</fullName>
        <ecNumber evidence="3">2.8.1.7</ecNumber>
    </recommendedName>
</protein>
<comment type="similarity">
    <text evidence="2">Belongs to the class-V pyridoxal-phosphate-dependent aminotransferase family. NifS/IscS subfamily.</text>
</comment>
<dbReference type="InterPro" id="IPR016454">
    <property type="entry name" value="Cysteine_dSase"/>
</dbReference>
<dbReference type="eggNOG" id="COG1104">
    <property type="taxonomic scope" value="Bacteria"/>
</dbReference>
<dbReference type="AlphaFoldDB" id="Q8R9E9"/>
<evidence type="ECO:0000256" key="3">
    <source>
        <dbReference type="ARBA" id="ARBA00012239"/>
    </source>
</evidence>
<accession>Q8R9E9</accession>
<feature type="domain" description="Aminotransferase class V" evidence="11">
    <location>
        <begin position="11"/>
        <end position="373"/>
    </location>
</feature>
<dbReference type="STRING" id="273068.TTE1663"/>
<dbReference type="FunFam" id="3.40.640.10:FF:000084">
    <property type="entry name" value="IscS-like cysteine desulfurase"/>
    <property type="match status" value="1"/>
</dbReference>
<dbReference type="InterPro" id="IPR015422">
    <property type="entry name" value="PyrdxlP-dep_Trfase_small"/>
</dbReference>
<dbReference type="Proteomes" id="UP000000555">
    <property type="component" value="Chromosome"/>
</dbReference>
<dbReference type="EMBL" id="AE008691">
    <property type="protein sequence ID" value="AAM24865.1"/>
    <property type="molecule type" value="Genomic_DNA"/>
</dbReference>
<dbReference type="GO" id="GO:0051536">
    <property type="term" value="F:iron-sulfur cluster binding"/>
    <property type="evidence" value="ECO:0007669"/>
    <property type="project" value="UniProtKB-KW"/>
</dbReference>
<dbReference type="PIRSF" id="PIRSF005572">
    <property type="entry name" value="NifS"/>
    <property type="match status" value="1"/>
</dbReference>
<dbReference type="Pfam" id="PF00266">
    <property type="entry name" value="Aminotran_5"/>
    <property type="match status" value="1"/>
</dbReference>
<dbReference type="InterPro" id="IPR015421">
    <property type="entry name" value="PyrdxlP-dep_Trfase_major"/>
</dbReference>
<dbReference type="NCBIfam" id="NF002806">
    <property type="entry name" value="PRK02948.1"/>
    <property type="match status" value="1"/>
</dbReference>
<keyword evidence="7" id="KW-0408">Iron</keyword>
<dbReference type="InterPro" id="IPR000192">
    <property type="entry name" value="Aminotrans_V_dom"/>
</dbReference>
<evidence type="ECO:0000256" key="8">
    <source>
        <dbReference type="ARBA" id="ARBA00023014"/>
    </source>
</evidence>
<dbReference type="Gene3D" id="3.40.640.10">
    <property type="entry name" value="Type I PLP-dependent aspartate aminotransferase-like (Major domain)"/>
    <property type="match status" value="1"/>
</dbReference>
<comment type="catalytic activity">
    <reaction evidence="9">
        <text>(sulfur carrier)-H + L-cysteine = (sulfur carrier)-SH + L-alanine</text>
        <dbReference type="Rhea" id="RHEA:43892"/>
        <dbReference type="Rhea" id="RHEA-COMP:14737"/>
        <dbReference type="Rhea" id="RHEA-COMP:14739"/>
        <dbReference type="ChEBI" id="CHEBI:29917"/>
        <dbReference type="ChEBI" id="CHEBI:35235"/>
        <dbReference type="ChEBI" id="CHEBI:57972"/>
        <dbReference type="ChEBI" id="CHEBI:64428"/>
        <dbReference type="EC" id="2.8.1.7"/>
    </reaction>
</comment>
<dbReference type="GO" id="GO:0046872">
    <property type="term" value="F:metal ion binding"/>
    <property type="evidence" value="ECO:0007669"/>
    <property type="project" value="UniProtKB-KW"/>
</dbReference>
<evidence type="ECO:0000256" key="1">
    <source>
        <dbReference type="ARBA" id="ARBA00001933"/>
    </source>
</evidence>
<dbReference type="KEGG" id="tte:TTE1663"/>
<evidence type="ECO:0000259" key="11">
    <source>
        <dbReference type="Pfam" id="PF00266"/>
    </source>
</evidence>
<keyword evidence="13" id="KW-1185">Reference proteome</keyword>
<evidence type="ECO:0000256" key="9">
    <source>
        <dbReference type="ARBA" id="ARBA00050776"/>
    </source>
</evidence>
<keyword evidence="8" id="KW-0411">Iron-sulfur</keyword>
<evidence type="ECO:0000256" key="7">
    <source>
        <dbReference type="ARBA" id="ARBA00023004"/>
    </source>
</evidence>
<dbReference type="PANTHER" id="PTHR11601:SF34">
    <property type="entry name" value="CYSTEINE DESULFURASE"/>
    <property type="match status" value="1"/>
</dbReference>
<evidence type="ECO:0000256" key="10">
    <source>
        <dbReference type="RuleBase" id="RU004504"/>
    </source>
</evidence>
<reference evidence="12 13" key="1">
    <citation type="journal article" date="2002" name="Genome Res.">
        <title>A complete sequence of the T. tengcongensis genome.</title>
        <authorList>
            <person name="Bao Q."/>
            <person name="Tian Y."/>
            <person name="Li W."/>
            <person name="Xu Z."/>
            <person name="Xuan Z."/>
            <person name="Hu S."/>
            <person name="Dong W."/>
            <person name="Yang J."/>
            <person name="Chen Y."/>
            <person name="Xue Y."/>
            <person name="Xu Y."/>
            <person name="Lai X."/>
            <person name="Huang L."/>
            <person name="Dong X."/>
            <person name="Ma Y."/>
            <person name="Ling L."/>
            <person name="Tan H."/>
            <person name="Chen R."/>
            <person name="Wang J."/>
            <person name="Yu J."/>
            <person name="Yang H."/>
        </authorList>
    </citation>
    <scope>NUCLEOTIDE SEQUENCE [LARGE SCALE GENOMIC DNA]</scope>
    <source>
        <strain evidence="13">DSM 15242 / JCM 11007 / NBRC 100824 / MB4</strain>
    </source>
</reference>
<evidence type="ECO:0000256" key="2">
    <source>
        <dbReference type="ARBA" id="ARBA00006490"/>
    </source>
</evidence>
<dbReference type="GO" id="GO:0031071">
    <property type="term" value="F:cysteine desulfurase activity"/>
    <property type="evidence" value="ECO:0007669"/>
    <property type="project" value="UniProtKB-EC"/>
</dbReference>
<dbReference type="Gene3D" id="3.90.1150.10">
    <property type="entry name" value="Aspartate Aminotransferase, domain 1"/>
    <property type="match status" value="1"/>
</dbReference>
<keyword evidence="4" id="KW-0808">Transferase</keyword>
<evidence type="ECO:0000256" key="4">
    <source>
        <dbReference type="ARBA" id="ARBA00022679"/>
    </source>
</evidence>
<proteinExistence type="inferred from homology"/>
<dbReference type="SUPFAM" id="SSF53383">
    <property type="entry name" value="PLP-dependent transferases"/>
    <property type="match status" value="1"/>
</dbReference>
<dbReference type="PANTHER" id="PTHR11601">
    <property type="entry name" value="CYSTEINE DESULFURYLASE FAMILY MEMBER"/>
    <property type="match status" value="1"/>
</dbReference>
<evidence type="ECO:0000313" key="13">
    <source>
        <dbReference type="Proteomes" id="UP000000555"/>
    </source>
</evidence>
<dbReference type="PROSITE" id="PS00595">
    <property type="entry name" value="AA_TRANSFER_CLASS_5"/>
    <property type="match status" value="1"/>
</dbReference>
<evidence type="ECO:0000313" key="12">
    <source>
        <dbReference type="EMBL" id="AAM24865.1"/>
    </source>
</evidence>
<dbReference type="InterPro" id="IPR020578">
    <property type="entry name" value="Aminotrans_V_PyrdxlP_BS"/>
</dbReference>
<dbReference type="HOGENOM" id="CLU_003433_0_0_9"/>
<organism evidence="12 13">
    <name type="scientific">Caldanaerobacter subterraneus subsp. tengcongensis (strain DSM 15242 / JCM 11007 / NBRC 100824 / MB4)</name>
    <name type="common">Thermoanaerobacter tengcongensis</name>
    <dbReference type="NCBI Taxonomy" id="273068"/>
    <lineage>
        <taxon>Bacteria</taxon>
        <taxon>Bacillati</taxon>
        <taxon>Bacillota</taxon>
        <taxon>Clostridia</taxon>
        <taxon>Thermoanaerobacterales</taxon>
        <taxon>Thermoanaerobacteraceae</taxon>
        <taxon>Caldanaerobacter</taxon>
    </lineage>
</organism>
<dbReference type="EC" id="2.8.1.7" evidence="3"/>
<dbReference type="InterPro" id="IPR015424">
    <property type="entry name" value="PyrdxlP-dep_Trfase"/>
</dbReference>
<evidence type="ECO:0000256" key="5">
    <source>
        <dbReference type="ARBA" id="ARBA00022723"/>
    </source>
</evidence>